<comment type="caution">
    <text evidence="4">The sequence shown here is derived from an EMBL/GenBank/DDBJ whole genome shotgun (WGS) entry which is preliminary data.</text>
</comment>
<dbReference type="SUPFAM" id="SSF54211">
    <property type="entry name" value="Ribosomal protein S5 domain 2-like"/>
    <property type="match status" value="1"/>
</dbReference>
<evidence type="ECO:0000256" key="2">
    <source>
        <dbReference type="ARBA" id="ARBA00023274"/>
    </source>
</evidence>
<dbReference type="GO" id="GO:0003735">
    <property type="term" value="F:structural constituent of ribosome"/>
    <property type="evidence" value="ECO:0007669"/>
    <property type="project" value="InterPro"/>
</dbReference>
<dbReference type="GO" id="GO:0006412">
    <property type="term" value="P:translation"/>
    <property type="evidence" value="ECO:0007669"/>
    <property type="project" value="InterPro"/>
</dbReference>
<dbReference type="GO" id="GO:0022627">
    <property type="term" value="C:cytosolic small ribosomal subunit"/>
    <property type="evidence" value="ECO:0007669"/>
    <property type="project" value="TreeGrafter"/>
</dbReference>
<protein>
    <submittedName>
        <fullName evidence="4">30S ribosomal protein S9</fullName>
    </submittedName>
</protein>
<evidence type="ECO:0000313" key="5">
    <source>
        <dbReference type="Proteomes" id="UP000789941"/>
    </source>
</evidence>
<gene>
    <name evidence="4" type="primary">rps9</name>
    <name evidence="4" type="ORF">LFW2832_00299</name>
</gene>
<evidence type="ECO:0000256" key="3">
    <source>
        <dbReference type="SAM" id="MobiDB-lite"/>
    </source>
</evidence>
<dbReference type="Pfam" id="PF00380">
    <property type="entry name" value="Ribosomal_S9"/>
    <property type="match status" value="1"/>
</dbReference>
<dbReference type="InterPro" id="IPR020568">
    <property type="entry name" value="Ribosomal_Su5_D2-typ_SF"/>
</dbReference>
<sequence length="211" mass="24143">MVKEEKEKKKAVKPKKVKEETKPEEKQEPKPVETHKHEEKHEHKESVHEVKHVEHKPEHHEVKPEPKPRKRKAAAKKPSKKVMTARGKRKESVARATITEGKGVIRVNSRNITSINNSYVREIIKEPLRYVGPEANNIDIAVNVNGGGIMGQAQAARTAIANALVAYFDGMNLKEKFISIDRSLVIEDTRRVEPKKFRGPKARARFQKSYR</sequence>
<name>A0A5E4LR69_9ARCH</name>
<dbReference type="PANTHER" id="PTHR21569:SF16">
    <property type="entry name" value="RIBOSOMAL PROTEIN S16"/>
    <property type="match status" value="1"/>
</dbReference>
<dbReference type="InterPro" id="IPR014721">
    <property type="entry name" value="Ribsml_uS5_D2-typ_fold_subgr"/>
</dbReference>
<dbReference type="Gene3D" id="3.30.230.10">
    <property type="match status" value="1"/>
</dbReference>
<keyword evidence="2" id="KW-0687">Ribonucleoprotein</keyword>
<dbReference type="GO" id="GO:0000462">
    <property type="term" value="P:maturation of SSU-rRNA from tricistronic rRNA transcript (SSU-rRNA, 5.8S rRNA, LSU-rRNA)"/>
    <property type="evidence" value="ECO:0007669"/>
    <property type="project" value="TreeGrafter"/>
</dbReference>
<evidence type="ECO:0000313" key="4">
    <source>
        <dbReference type="EMBL" id="VVC03337.1"/>
    </source>
</evidence>
<reference evidence="4 5" key="1">
    <citation type="submission" date="2019-08" db="EMBL/GenBank/DDBJ databases">
        <authorList>
            <person name="Vazquez-Campos X."/>
        </authorList>
    </citation>
    <scope>NUCLEOTIDE SEQUENCE [LARGE SCALE GENOMIC DNA]</scope>
    <source>
        <strain evidence="4">LFW-283_2</strain>
    </source>
</reference>
<dbReference type="AlphaFoldDB" id="A0A5E4LR69"/>
<dbReference type="EMBL" id="CABMJJ010000007">
    <property type="protein sequence ID" value="VVC03337.1"/>
    <property type="molecule type" value="Genomic_DNA"/>
</dbReference>
<organism evidence="4 5">
    <name type="scientific">Candidatus Bilamarchaeum dharawalense</name>
    <dbReference type="NCBI Taxonomy" id="2885759"/>
    <lineage>
        <taxon>Archaea</taxon>
        <taxon>Candidatus Micrarchaeota</taxon>
        <taxon>Candidatus Micrarchaeia</taxon>
        <taxon>Candidatus Anstonellales</taxon>
        <taxon>Candidatus Bilamarchaeaceae</taxon>
        <taxon>Candidatus Bilamarchaeum</taxon>
    </lineage>
</organism>
<feature type="compositionally biased region" description="Basic and acidic residues" evidence="3">
    <location>
        <begin position="17"/>
        <end position="67"/>
    </location>
</feature>
<dbReference type="InterPro" id="IPR000754">
    <property type="entry name" value="Ribosomal_uS9"/>
</dbReference>
<dbReference type="NCBIfam" id="NF001749">
    <property type="entry name" value="PRK00474.1"/>
    <property type="match status" value="1"/>
</dbReference>
<keyword evidence="1 4" id="KW-0689">Ribosomal protein</keyword>
<dbReference type="PANTHER" id="PTHR21569">
    <property type="entry name" value="RIBOSOMAL PROTEIN S9"/>
    <property type="match status" value="1"/>
</dbReference>
<dbReference type="Proteomes" id="UP000789941">
    <property type="component" value="Unassembled WGS sequence"/>
</dbReference>
<feature type="region of interest" description="Disordered" evidence="3">
    <location>
        <begin position="1"/>
        <end position="91"/>
    </location>
</feature>
<proteinExistence type="predicted"/>
<evidence type="ECO:0000256" key="1">
    <source>
        <dbReference type="ARBA" id="ARBA00022980"/>
    </source>
</evidence>
<feature type="compositionally biased region" description="Basic residues" evidence="3">
    <location>
        <begin position="68"/>
        <end position="80"/>
    </location>
</feature>
<dbReference type="GO" id="GO:0003723">
    <property type="term" value="F:RNA binding"/>
    <property type="evidence" value="ECO:0007669"/>
    <property type="project" value="TreeGrafter"/>
</dbReference>
<accession>A0A5E4LR69</accession>